<feature type="non-terminal residue" evidence="2">
    <location>
        <position position="80"/>
    </location>
</feature>
<accession>Q6B6P7</accession>
<dbReference type="EMBL" id="AY677086">
    <property type="protein sequence ID" value="AAT78428.1"/>
    <property type="molecule type" value="Genomic_DNA"/>
</dbReference>
<organism evidence="2">
    <name type="scientific">Azospirillum brasilense</name>
    <dbReference type="NCBI Taxonomy" id="192"/>
    <lineage>
        <taxon>Bacteria</taxon>
        <taxon>Pseudomonadati</taxon>
        <taxon>Pseudomonadota</taxon>
        <taxon>Alphaproteobacteria</taxon>
        <taxon>Rhodospirillales</taxon>
        <taxon>Azospirillaceae</taxon>
        <taxon>Azospirillum</taxon>
    </lineage>
</organism>
<feature type="compositionally biased region" description="Basic and acidic residues" evidence="1">
    <location>
        <begin position="11"/>
        <end position="31"/>
    </location>
</feature>
<reference evidence="2" key="1">
    <citation type="journal article" date="1999" name="FEMS Microbiol. Lett.">
        <title>Regulation of Azospirillum brasilense nifA gene expression by ammonium and oxygen.</title>
        <authorList>
            <person name="Fadel-Picheth C.M."/>
            <person name="Souza E.M."/>
            <person name="Rigo L.U."/>
            <person name="Funayama S."/>
            <person name="Yates M.G."/>
            <person name="Pedrosa F.O."/>
        </authorList>
    </citation>
    <scope>NUCLEOTIDE SEQUENCE</scope>
</reference>
<evidence type="ECO:0000313" key="2">
    <source>
        <dbReference type="EMBL" id="AAT78428.1"/>
    </source>
</evidence>
<protein>
    <submittedName>
        <fullName evidence="2">Uncharacterized protein</fullName>
    </submittedName>
</protein>
<evidence type="ECO:0000256" key="1">
    <source>
        <dbReference type="SAM" id="MobiDB-lite"/>
    </source>
</evidence>
<name>Q6B6P7_AZOBR</name>
<feature type="region of interest" description="Disordered" evidence="1">
    <location>
        <begin position="1"/>
        <end position="34"/>
    </location>
</feature>
<proteinExistence type="predicted"/>
<reference evidence="2" key="2">
    <citation type="submission" date="2004-07" db="EMBL/GenBank/DDBJ databases">
        <authorList>
            <person name="Fadel-Picheth C.M.T."/>
            <person name="Souza E.M."/>
            <person name="Steffens M.B.R."/>
            <person name="Rigo L.U."/>
            <person name="Funayama S."/>
            <person name="Yates M.G."/>
            <person name="Pedrosa F.O."/>
        </authorList>
    </citation>
    <scope>NUCLEOTIDE SEQUENCE</scope>
</reference>
<sequence length="80" mass="8578">MTEPPQGRAEPSPHHRDSRCGDGARSLDRRGGHAGVLVPAQRQLGDLAEVQVLPDRRLAVVVDDLHVPLAGLLGLVEAQF</sequence>
<dbReference type="AlphaFoldDB" id="Q6B6P7"/>